<evidence type="ECO:0008006" key="4">
    <source>
        <dbReference type="Google" id="ProtNLM"/>
    </source>
</evidence>
<keyword evidence="1" id="KW-0472">Membrane</keyword>
<dbReference type="Proteomes" id="UP000000600">
    <property type="component" value="Unassembled WGS sequence"/>
</dbReference>
<evidence type="ECO:0000313" key="2">
    <source>
        <dbReference type="EMBL" id="CAK86958.1"/>
    </source>
</evidence>
<feature type="transmembrane region" description="Helical" evidence="1">
    <location>
        <begin position="203"/>
        <end position="223"/>
    </location>
</feature>
<feature type="transmembrane region" description="Helical" evidence="1">
    <location>
        <begin position="177"/>
        <end position="197"/>
    </location>
</feature>
<proteinExistence type="predicted"/>
<dbReference type="OrthoDB" id="309398at2759"/>
<keyword evidence="1" id="KW-0812">Transmembrane</keyword>
<feature type="transmembrane region" description="Helical" evidence="1">
    <location>
        <begin position="114"/>
        <end position="138"/>
    </location>
</feature>
<feature type="transmembrane region" description="Helical" evidence="1">
    <location>
        <begin position="243"/>
        <end position="271"/>
    </location>
</feature>
<dbReference type="AlphaFoldDB" id="A0DV91"/>
<dbReference type="GeneID" id="5040140"/>
<name>A0DV91_PARTE</name>
<feature type="transmembrane region" description="Helical" evidence="1">
    <location>
        <begin position="144"/>
        <end position="165"/>
    </location>
</feature>
<keyword evidence="3" id="KW-1185">Reference proteome</keyword>
<feature type="transmembrane region" description="Helical" evidence="1">
    <location>
        <begin position="51"/>
        <end position="72"/>
    </location>
</feature>
<gene>
    <name evidence="2" type="ORF">GSPATT00020622001</name>
</gene>
<dbReference type="InParanoid" id="A0DV91"/>
<protein>
    <recommendedName>
        <fullName evidence="4">Transmembrane protein</fullName>
    </recommendedName>
</protein>
<dbReference type="OMA" id="ETERFNN"/>
<keyword evidence="1" id="KW-1133">Transmembrane helix</keyword>
<sequence length="289" mass="33928">METERFNNNDSLIKFKDAQISPFFWKSQIVFDEEHPEYTLNQLLGFLLKMIYVQAINLIFVYIIAFLTFYLGGLQNFLVERDDGIIYTLYWFILVIIFYIAICAKKLRTSFKLVVYIVLSLMVILLFGNLLGLMALYFPYEQRVIFLIYPILLTSTMIVSFITILKVVPIQNFSFEKLVATSTLAQLIIFIIFICLFNEEWLFIVFVWLYHYLYCVCFTYHLIQISTGTNNAFKGDQNIPLDYMIAGLTIYIGSVCFTLSFVPILTFILILESFLIMCCKTDERYFDIV</sequence>
<evidence type="ECO:0000256" key="1">
    <source>
        <dbReference type="SAM" id="Phobius"/>
    </source>
</evidence>
<reference evidence="2 3" key="1">
    <citation type="journal article" date="2006" name="Nature">
        <title>Global trends of whole-genome duplications revealed by the ciliate Paramecium tetraurelia.</title>
        <authorList>
            <consortium name="Genoscope"/>
            <person name="Aury J.-M."/>
            <person name="Jaillon O."/>
            <person name="Duret L."/>
            <person name="Noel B."/>
            <person name="Jubin C."/>
            <person name="Porcel B.M."/>
            <person name="Segurens B."/>
            <person name="Daubin V."/>
            <person name="Anthouard V."/>
            <person name="Aiach N."/>
            <person name="Arnaiz O."/>
            <person name="Billaut A."/>
            <person name="Beisson J."/>
            <person name="Blanc I."/>
            <person name="Bouhouche K."/>
            <person name="Camara F."/>
            <person name="Duharcourt S."/>
            <person name="Guigo R."/>
            <person name="Gogendeau D."/>
            <person name="Katinka M."/>
            <person name="Keller A.-M."/>
            <person name="Kissmehl R."/>
            <person name="Klotz C."/>
            <person name="Koll F."/>
            <person name="Le Moue A."/>
            <person name="Lepere C."/>
            <person name="Malinsky S."/>
            <person name="Nowacki M."/>
            <person name="Nowak J.K."/>
            <person name="Plattner H."/>
            <person name="Poulain J."/>
            <person name="Ruiz F."/>
            <person name="Serrano V."/>
            <person name="Zagulski M."/>
            <person name="Dessen P."/>
            <person name="Betermier M."/>
            <person name="Weissenbach J."/>
            <person name="Scarpelli C."/>
            <person name="Schachter V."/>
            <person name="Sperling L."/>
            <person name="Meyer E."/>
            <person name="Cohen J."/>
            <person name="Wincker P."/>
        </authorList>
    </citation>
    <scope>NUCLEOTIDE SEQUENCE [LARGE SCALE GENOMIC DNA]</scope>
    <source>
        <strain evidence="2 3">Stock d4-2</strain>
    </source>
</reference>
<evidence type="ECO:0000313" key="3">
    <source>
        <dbReference type="Proteomes" id="UP000000600"/>
    </source>
</evidence>
<feature type="transmembrane region" description="Helical" evidence="1">
    <location>
        <begin position="84"/>
        <end position="102"/>
    </location>
</feature>
<dbReference type="KEGG" id="ptm:GSPATT00020622001"/>
<dbReference type="RefSeq" id="XP_001454355.1">
    <property type="nucleotide sequence ID" value="XM_001454318.2"/>
</dbReference>
<dbReference type="EMBL" id="CT868596">
    <property type="protein sequence ID" value="CAK86958.1"/>
    <property type="molecule type" value="Genomic_DNA"/>
</dbReference>
<organism evidence="2 3">
    <name type="scientific">Paramecium tetraurelia</name>
    <dbReference type="NCBI Taxonomy" id="5888"/>
    <lineage>
        <taxon>Eukaryota</taxon>
        <taxon>Sar</taxon>
        <taxon>Alveolata</taxon>
        <taxon>Ciliophora</taxon>
        <taxon>Intramacronucleata</taxon>
        <taxon>Oligohymenophorea</taxon>
        <taxon>Peniculida</taxon>
        <taxon>Parameciidae</taxon>
        <taxon>Paramecium</taxon>
    </lineage>
</organism>
<accession>A0DV91</accession>
<dbReference type="HOGENOM" id="CLU_964607_0_0_1"/>